<keyword evidence="3" id="KW-0949">S-adenosyl-L-methionine</keyword>
<evidence type="ECO:0000256" key="5">
    <source>
        <dbReference type="ARBA" id="ARBA00023004"/>
    </source>
</evidence>
<evidence type="ECO:0000256" key="6">
    <source>
        <dbReference type="ARBA" id="ARBA00023014"/>
    </source>
</evidence>
<feature type="domain" description="Radical SAM core" evidence="7">
    <location>
        <begin position="1"/>
        <end position="220"/>
    </location>
</feature>
<dbReference type="InterPro" id="IPR007197">
    <property type="entry name" value="rSAM"/>
</dbReference>
<keyword evidence="4" id="KW-0479">Metal-binding</keyword>
<keyword evidence="5" id="KW-0408">Iron</keyword>
<sequence length="294" mass="33326">MSLGVSPIPKKYCNFSCVYCQIGRTDHMTDKREDFFPVENIIDEFKEYIKENDDYHVVTVVGEGEPTLYKSLGKLIAELKKLTSKPIAVITNGANLGDKSVREDLMECDLLLPSLDAFDEASFKALHRPHGRVKFLKSYEGLVELSQKFKGELWIEVMLIEGINTSEEALIKLKALLDKVKYTKVYINAPVRPPAEGNIVVPPKESIERAVNILGGFSIDTLTTGKFSSGIVDNYEGILSIIKRHPMNQFEIEAFLKDRNCSEDEIKNIFNILKEDVTVEIIEYKGFYTYRGLI</sequence>
<keyword evidence="6" id="KW-0411">Iron-sulfur</keyword>
<evidence type="ECO:0000256" key="1">
    <source>
        <dbReference type="ARBA" id="ARBA00001966"/>
    </source>
</evidence>
<gene>
    <name evidence="8" type="ORF">GCM10008905_24060</name>
</gene>
<dbReference type="EMBL" id="BAAACF010000003">
    <property type="protein sequence ID" value="GAA0726972.1"/>
    <property type="molecule type" value="Genomic_DNA"/>
</dbReference>
<evidence type="ECO:0000313" key="9">
    <source>
        <dbReference type="Proteomes" id="UP001500339"/>
    </source>
</evidence>
<dbReference type="PANTHER" id="PTHR43787">
    <property type="entry name" value="FEMO COFACTOR BIOSYNTHESIS PROTEIN NIFB-RELATED"/>
    <property type="match status" value="1"/>
</dbReference>
<evidence type="ECO:0000259" key="7">
    <source>
        <dbReference type="PROSITE" id="PS51918"/>
    </source>
</evidence>
<dbReference type="Proteomes" id="UP001500339">
    <property type="component" value="Unassembled WGS sequence"/>
</dbReference>
<dbReference type="Gene3D" id="3.20.20.70">
    <property type="entry name" value="Aldolase class I"/>
    <property type="match status" value="1"/>
</dbReference>
<protein>
    <submittedName>
        <fullName evidence="8">Radical SAM protein</fullName>
    </submittedName>
</protein>
<comment type="caution">
    <text evidence="8">The sequence shown here is derived from an EMBL/GenBank/DDBJ whole genome shotgun (WGS) entry which is preliminary data.</text>
</comment>
<dbReference type="InterPro" id="IPR040084">
    <property type="entry name" value="GTPase_Obg"/>
</dbReference>
<dbReference type="InterPro" id="IPR058240">
    <property type="entry name" value="rSAM_sf"/>
</dbReference>
<reference evidence="9" key="1">
    <citation type="journal article" date="2019" name="Int. J. Syst. Evol. Microbiol.">
        <title>The Global Catalogue of Microorganisms (GCM) 10K type strain sequencing project: providing services to taxonomists for standard genome sequencing and annotation.</title>
        <authorList>
            <consortium name="The Broad Institute Genomics Platform"/>
            <consortium name="The Broad Institute Genome Sequencing Center for Infectious Disease"/>
            <person name="Wu L."/>
            <person name="Ma J."/>
        </authorList>
    </citation>
    <scope>NUCLEOTIDE SEQUENCE [LARGE SCALE GENOMIC DNA]</scope>
    <source>
        <strain evidence="9">JCM 1405</strain>
    </source>
</reference>
<dbReference type="SUPFAM" id="SSF102114">
    <property type="entry name" value="Radical SAM enzymes"/>
    <property type="match status" value="1"/>
</dbReference>
<evidence type="ECO:0000256" key="3">
    <source>
        <dbReference type="ARBA" id="ARBA00022691"/>
    </source>
</evidence>
<organism evidence="8 9">
    <name type="scientific">Clostridium malenominatum</name>
    <dbReference type="NCBI Taxonomy" id="1539"/>
    <lineage>
        <taxon>Bacteria</taxon>
        <taxon>Bacillati</taxon>
        <taxon>Bacillota</taxon>
        <taxon>Clostridia</taxon>
        <taxon>Eubacteriales</taxon>
        <taxon>Clostridiaceae</taxon>
        <taxon>Clostridium</taxon>
    </lineage>
</organism>
<evidence type="ECO:0000256" key="4">
    <source>
        <dbReference type="ARBA" id="ARBA00022723"/>
    </source>
</evidence>
<evidence type="ECO:0000256" key="2">
    <source>
        <dbReference type="ARBA" id="ARBA00022485"/>
    </source>
</evidence>
<proteinExistence type="predicted"/>
<dbReference type="SFLD" id="SFLDG01083">
    <property type="entry name" value="Uncharacterised_Radical_SAM_Su"/>
    <property type="match status" value="1"/>
</dbReference>
<dbReference type="PANTHER" id="PTHR43787:SF11">
    <property type="entry name" value="UPF0026 PROTEIN SLR1464"/>
    <property type="match status" value="1"/>
</dbReference>
<dbReference type="InterPro" id="IPR013785">
    <property type="entry name" value="Aldolase_TIM"/>
</dbReference>
<evidence type="ECO:0000313" key="8">
    <source>
        <dbReference type="EMBL" id="GAA0726972.1"/>
    </source>
</evidence>
<comment type="cofactor">
    <cofactor evidence="1">
        <name>[4Fe-4S] cluster</name>
        <dbReference type="ChEBI" id="CHEBI:49883"/>
    </cofactor>
</comment>
<dbReference type="CDD" id="cd01335">
    <property type="entry name" value="Radical_SAM"/>
    <property type="match status" value="1"/>
</dbReference>
<name>A0ABP3U8L8_9CLOT</name>
<dbReference type="PROSITE" id="PS51918">
    <property type="entry name" value="RADICAL_SAM"/>
    <property type="match status" value="1"/>
</dbReference>
<dbReference type="Pfam" id="PF04055">
    <property type="entry name" value="Radical_SAM"/>
    <property type="match status" value="1"/>
</dbReference>
<dbReference type="SFLD" id="SFLDS00029">
    <property type="entry name" value="Radical_SAM"/>
    <property type="match status" value="1"/>
</dbReference>
<keyword evidence="9" id="KW-1185">Reference proteome</keyword>
<accession>A0ABP3U8L8</accession>
<keyword evidence="2" id="KW-0004">4Fe-4S</keyword>